<dbReference type="GO" id="GO:0005634">
    <property type="term" value="C:nucleus"/>
    <property type="evidence" value="ECO:0007669"/>
    <property type="project" value="TreeGrafter"/>
</dbReference>
<dbReference type="GO" id="GO:0045944">
    <property type="term" value="P:positive regulation of transcription by RNA polymerase II"/>
    <property type="evidence" value="ECO:0007669"/>
    <property type="project" value="TreeGrafter"/>
</dbReference>
<dbReference type="AlphaFoldDB" id="A0A1B6C132"/>
<dbReference type="SMART" id="SM00513">
    <property type="entry name" value="SAP"/>
    <property type="match status" value="1"/>
</dbReference>
<feature type="region of interest" description="Disordered" evidence="1">
    <location>
        <begin position="133"/>
        <end position="176"/>
    </location>
</feature>
<dbReference type="Pfam" id="PF02037">
    <property type="entry name" value="SAP"/>
    <property type="match status" value="1"/>
</dbReference>
<dbReference type="GO" id="GO:0003713">
    <property type="term" value="F:transcription coactivator activity"/>
    <property type="evidence" value="ECO:0007669"/>
    <property type="project" value="TreeGrafter"/>
</dbReference>
<feature type="region of interest" description="Disordered" evidence="1">
    <location>
        <begin position="23"/>
        <end position="70"/>
    </location>
</feature>
<protein>
    <recommendedName>
        <fullName evidence="2">SAP domain-containing protein</fullName>
    </recommendedName>
</protein>
<dbReference type="PANTHER" id="PTHR22793:SF12">
    <property type="entry name" value="MYOCARDIN-RELATED TRANSCRIPTION FACTOR, ISOFORM H"/>
    <property type="match status" value="1"/>
</dbReference>
<dbReference type="SUPFAM" id="SSF68906">
    <property type="entry name" value="SAP domain"/>
    <property type="match status" value="1"/>
</dbReference>
<dbReference type="InterPro" id="IPR043451">
    <property type="entry name" value="Myocardin-like"/>
</dbReference>
<dbReference type="InterPro" id="IPR036361">
    <property type="entry name" value="SAP_dom_sf"/>
</dbReference>
<reference evidence="3" key="1">
    <citation type="submission" date="2015-12" db="EMBL/GenBank/DDBJ databases">
        <title>De novo transcriptome assembly of four potential Pierce s Disease insect vectors from Arizona vineyards.</title>
        <authorList>
            <person name="Tassone E.E."/>
        </authorList>
    </citation>
    <scope>NUCLEOTIDE SEQUENCE</scope>
</reference>
<dbReference type="SUPFAM" id="SSF101447">
    <property type="entry name" value="Formin homology 2 domain (FH2 domain)"/>
    <property type="match status" value="1"/>
</dbReference>
<gene>
    <name evidence="3" type="ORF">g.12242</name>
</gene>
<feature type="compositionally biased region" description="Pro residues" evidence="1">
    <location>
        <begin position="42"/>
        <end position="63"/>
    </location>
</feature>
<evidence type="ECO:0000256" key="1">
    <source>
        <dbReference type="SAM" id="MobiDB-lite"/>
    </source>
</evidence>
<feature type="domain" description="SAP" evidence="2">
    <location>
        <begin position="70"/>
        <end position="104"/>
    </location>
</feature>
<feature type="compositionally biased region" description="Pro residues" evidence="1">
    <location>
        <begin position="147"/>
        <end position="161"/>
    </location>
</feature>
<sequence length="493" mass="54828">LQQQQLFLQWQLEWQHKYPQIILPASQKPPDQTSSLITVTTAPPPPPPPPTQPPPPPPPPVPDTRPLRNLEDMKVSDLKAELKKRNLPVSGAKPQLIERLKPFSESAANSSNNIIPMSEDSLLSVCQVSPPSQVLSIQSGGSMCDPDSPPAPPQAPTPTPIQSPGSPASSVAMETEFSEEIIREQRRKIDQLQRQLLRSQIQLQQQQQQQTTFQPQQSLNAKANLAAFLQQQQLNQLLLQQSQHQQMLSIGNNNHINNNNNNKLQQQQQTKTNGVISPQQQHQALVLNHINLKGNQNLRTTSLPNFLGTFVQTAPNIINNESPKTEPQQVCELMEEKPLPSPSSHPPLPPPLYHDATKLLRTKQDDDDLKGVKSQIVDDVLDILIKNGELPPSAAQDPYPVNLDLRELGLDMESLDTNGVESMDLGDNIGTEELMDIDTVWLDSLMEPPLPNGAPSTSHDPLLPQDPFDFFNIDDNDFKMVADFGWDRVDFAT</sequence>
<dbReference type="PANTHER" id="PTHR22793">
    <property type="entry name" value="MYOCARDIN-RELATED TRANSCRIPTION FACTOR-RELATED"/>
    <property type="match status" value="1"/>
</dbReference>
<dbReference type="Gene3D" id="1.10.720.30">
    <property type="entry name" value="SAP domain"/>
    <property type="match status" value="1"/>
</dbReference>
<evidence type="ECO:0000259" key="2">
    <source>
        <dbReference type="PROSITE" id="PS50800"/>
    </source>
</evidence>
<feature type="non-terminal residue" evidence="3">
    <location>
        <position position="1"/>
    </location>
</feature>
<name>A0A1B6C132_9HEMI</name>
<dbReference type="PROSITE" id="PS50800">
    <property type="entry name" value="SAP"/>
    <property type="match status" value="1"/>
</dbReference>
<feature type="compositionally biased region" description="Polar residues" evidence="1">
    <location>
        <begin position="29"/>
        <end position="41"/>
    </location>
</feature>
<dbReference type="InterPro" id="IPR003034">
    <property type="entry name" value="SAP_dom"/>
</dbReference>
<proteinExistence type="predicted"/>
<evidence type="ECO:0000313" key="3">
    <source>
        <dbReference type="EMBL" id="JAS07084.1"/>
    </source>
</evidence>
<accession>A0A1B6C132</accession>
<dbReference type="EMBL" id="GEDC01030214">
    <property type="protein sequence ID" value="JAS07084.1"/>
    <property type="molecule type" value="Transcribed_RNA"/>
</dbReference>
<organism evidence="3">
    <name type="scientific">Clastoptera arizonana</name>
    <name type="common">Arizona spittle bug</name>
    <dbReference type="NCBI Taxonomy" id="38151"/>
    <lineage>
        <taxon>Eukaryota</taxon>
        <taxon>Metazoa</taxon>
        <taxon>Ecdysozoa</taxon>
        <taxon>Arthropoda</taxon>
        <taxon>Hexapoda</taxon>
        <taxon>Insecta</taxon>
        <taxon>Pterygota</taxon>
        <taxon>Neoptera</taxon>
        <taxon>Paraneoptera</taxon>
        <taxon>Hemiptera</taxon>
        <taxon>Auchenorrhyncha</taxon>
        <taxon>Cercopoidea</taxon>
        <taxon>Clastopteridae</taxon>
        <taxon>Clastoptera</taxon>
    </lineage>
</organism>